<dbReference type="eggNOG" id="KOG0853">
    <property type="taxonomic scope" value="Eukaryota"/>
</dbReference>
<evidence type="ECO:0000256" key="5">
    <source>
        <dbReference type="ARBA" id="ARBA00012649"/>
    </source>
</evidence>
<dbReference type="KEGG" id="lth:KLTH0H04070g"/>
<comment type="catalytic activity">
    <reaction evidence="15 16">
        <text>an alpha-D-Man-(1-&gt;3)-beta-D-Man-(1-&gt;4)-beta-D-GlcNAc-(1-&gt;4)-alpha-D-GlcNAc-diphospho-di-trans,poly-cis-dolichol + GDP-alpha-D-mannose = an alpha-D-Man-(1-&gt;3)-[alpha-D-Man-(1-&gt;6)]-beta-D-Man-(1-&gt;4)-beta-D-GlcNAc-(1-&gt;4)-alpha-D-GlcNAc-diphospho-di-trans,poly-cis-dolichol + GDP + H(+)</text>
        <dbReference type="Rhea" id="RHEA:29519"/>
        <dbReference type="Rhea" id="RHEA-COMP:19513"/>
        <dbReference type="Rhea" id="RHEA-COMP:19515"/>
        <dbReference type="ChEBI" id="CHEBI:15378"/>
        <dbReference type="ChEBI" id="CHEBI:57527"/>
        <dbReference type="ChEBI" id="CHEBI:58189"/>
        <dbReference type="ChEBI" id="CHEBI:132510"/>
        <dbReference type="ChEBI" id="CHEBI:132511"/>
        <dbReference type="EC" id="2.4.1.257"/>
    </reaction>
    <physiologicalReaction direction="left-to-right" evidence="15 16">
        <dbReference type="Rhea" id="RHEA:29520"/>
    </physiologicalReaction>
</comment>
<evidence type="ECO:0000256" key="14">
    <source>
        <dbReference type="ARBA" id="ARBA00045103"/>
    </source>
</evidence>
<sequence>MQGKQEAMKRGNNEGSLPKLNIAFVHPDLGIGGAERLVIDAAVGLQQQGHEVVIYTSHCDKNHCFEEVKSGEIKVEVFGDFLPTNLAGKLFIMFANLRQLYLTTKLMSKGKIHHHDLFIVDQLSTCVPLLSAFGNRSRVLFYCHFPDQLLAQRTNLIKSLYRIPFDLLEQLTMNAADCIVVNSNFTKSVYKRTFRLFSQKPNVVHPCVGLETELVQDKDFALYKKLFPPSTRFYLSVNRYERKKNIELAIKSFALSTESKRSNVKLVIAGGYDDKVLENKEYLKELQNISKNSNLPYFTLHYAHWDQQLSDSGISGATDAKVLFLTSISSSLKDQLLRETDLLLYTPSFEHFGIVPLEAMKLGKPVLAVNNGGPLETIVSLIPNTNENNSTGWLRPSDPKEWADAIEESRDFIKEVDNIFKNNGPERVKKLFSRTAMTNQFEKNIQDISWKTDKKSWLGYIMFISSVLSVIFPAALLMGCNSLSFCVLNATLVILFHSVPTLMCIVSAVLLTRLFEVLIQK</sequence>
<keyword evidence="20" id="KW-1185">Reference proteome</keyword>
<dbReference type="CDD" id="cd03805">
    <property type="entry name" value="GT4_ALG2-like"/>
    <property type="match status" value="1"/>
</dbReference>
<evidence type="ECO:0000256" key="4">
    <source>
        <dbReference type="ARBA" id="ARBA00011969"/>
    </source>
</evidence>
<evidence type="ECO:0000256" key="11">
    <source>
        <dbReference type="ARBA" id="ARBA00022989"/>
    </source>
</evidence>
<comment type="function">
    <text evidence="1 16">Mannosylates Man(2)GlcNAc(2)-dolichol diphosphate and Man(1)GlcNAc(2)-dolichol diphosphate to form Man(3)GlcNAc(2)-dolichol diphosphate.</text>
</comment>
<keyword evidence="7 16" id="KW-0328">Glycosyltransferase</keyword>
<evidence type="ECO:0000313" key="19">
    <source>
        <dbReference type="EMBL" id="CAR30197.1"/>
    </source>
</evidence>
<dbReference type="FunCoup" id="C5E2D6">
    <property type="interactions" value="760"/>
</dbReference>
<evidence type="ECO:0000256" key="13">
    <source>
        <dbReference type="ARBA" id="ARBA00023180"/>
    </source>
</evidence>
<dbReference type="RefSeq" id="XP_002556059.1">
    <property type="nucleotide sequence ID" value="XM_002556013.1"/>
</dbReference>
<dbReference type="Pfam" id="PF00534">
    <property type="entry name" value="Glycos_transf_1"/>
    <property type="match status" value="1"/>
</dbReference>
<gene>
    <name evidence="19" type="ordered locus">KLTH0H04070g</name>
</gene>
<feature type="transmembrane region" description="Helical" evidence="16">
    <location>
        <begin position="457"/>
        <end position="478"/>
    </location>
</feature>
<comment type="subcellular location">
    <subcellularLocation>
        <location evidence="2">Endoplasmic reticulum membrane</location>
        <topology evidence="2">Multi-pass membrane protein</topology>
    </subcellularLocation>
</comment>
<dbReference type="EC" id="2.4.1.257" evidence="4 16"/>
<dbReference type="GO" id="GO:0102704">
    <property type="term" value="F:GDP-Man:Man(2)GlcNAc(2)-PP-Dol alpha-1,6-mannosyltransferase activity"/>
    <property type="evidence" value="ECO:0007669"/>
    <property type="project" value="UniProtKB-UniRule"/>
</dbReference>
<evidence type="ECO:0000256" key="6">
    <source>
        <dbReference type="ARBA" id="ARBA00019218"/>
    </source>
</evidence>
<dbReference type="SUPFAM" id="SSF53756">
    <property type="entry name" value="UDP-Glycosyltransferase/glycogen phosphorylase"/>
    <property type="match status" value="1"/>
</dbReference>
<dbReference type="GO" id="GO:0004378">
    <property type="term" value="F:GDP-Man:Man(1)GlcNAc(2)-PP-Dol alpha-1,3-mannosyltransferase activity"/>
    <property type="evidence" value="ECO:0007669"/>
    <property type="project" value="UniProtKB-UniRule"/>
</dbReference>
<dbReference type="HOGENOM" id="CLU_030619_0_0_1"/>
<dbReference type="InterPro" id="IPR001296">
    <property type="entry name" value="Glyco_trans_1"/>
</dbReference>
<dbReference type="STRING" id="559295.C5E2D6"/>
<feature type="transmembrane region" description="Helical" evidence="16">
    <location>
        <begin position="490"/>
        <end position="511"/>
    </location>
</feature>
<evidence type="ECO:0000313" key="20">
    <source>
        <dbReference type="Proteomes" id="UP000002036"/>
    </source>
</evidence>
<dbReference type="EMBL" id="CU928180">
    <property type="protein sequence ID" value="CAR30197.1"/>
    <property type="molecule type" value="Genomic_DNA"/>
</dbReference>
<evidence type="ECO:0000256" key="15">
    <source>
        <dbReference type="ARBA" id="ARBA00045104"/>
    </source>
</evidence>
<dbReference type="OrthoDB" id="448893at2759"/>
<evidence type="ECO:0000259" key="17">
    <source>
        <dbReference type="Pfam" id="PF00534"/>
    </source>
</evidence>
<dbReference type="UniPathway" id="UPA00378"/>
<dbReference type="InParanoid" id="C5E2D6"/>
<evidence type="ECO:0000256" key="7">
    <source>
        <dbReference type="ARBA" id="ARBA00022676"/>
    </source>
</evidence>
<evidence type="ECO:0000256" key="3">
    <source>
        <dbReference type="ARBA" id="ARBA00004922"/>
    </source>
</evidence>
<evidence type="ECO:0000256" key="9">
    <source>
        <dbReference type="ARBA" id="ARBA00022692"/>
    </source>
</evidence>
<evidence type="ECO:0000259" key="18">
    <source>
        <dbReference type="Pfam" id="PF13439"/>
    </source>
</evidence>
<dbReference type="PANTHER" id="PTHR45918">
    <property type="entry name" value="ALPHA-1,3/1,6-MANNOSYLTRANSFERASE ALG2"/>
    <property type="match status" value="1"/>
</dbReference>
<feature type="domain" description="Glycosyl transferase family 1" evidence="17">
    <location>
        <begin position="224"/>
        <end position="408"/>
    </location>
</feature>
<dbReference type="EC" id="2.4.1.132" evidence="5 16"/>
<organism evidence="19 20">
    <name type="scientific">Lachancea thermotolerans (strain ATCC 56472 / CBS 6340 / NRRL Y-8284)</name>
    <name type="common">Yeast</name>
    <name type="synonym">Kluyveromyces thermotolerans</name>
    <dbReference type="NCBI Taxonomy" id="559295"/>
    <lineage>
        <taxon>Eukaryota</taxon>
        <taxon>Fungi</taxon>
        <taxon>Dikarya</taxon>
        <taxon>Ascomycota</taxon>
        <taxon>Saccharomycotina</taxon>
        <taxon>Saccharomycetes</taxon>
        <taxon>Saccharomycetales</taxon>
        <taxon>Saccharomycetaceae</taxon>
        <taxon>Lachancea</taxon>
    </lineage>
</organism>
<evidence type="ECO:0000256" key="10">
    <source>
        <dbReference type="ARBA" id="ARBA00022824"/>
    </source>
</evidence>
<dbReference type="PANTHER" id="PTHR45918:SF1">
    <property type="entry name" value="ALPHA-1,3_1,6-MANNOSYLTRANSFERASE ALG2"/>
    <property type="match status" value="1"/>
</dbReference>
<dbReference type="Gene3D" id="3.40.50.2000">
    <property type="entry name" value="Glycogen Phosphorylase B"/>
    <property type="match status" value="2"/>
</dbReference>
<proteinExistence type="inferred from homology"/>
<accession>C5E2D6</accession>
<keyword evidence="13" id="KW-0325">Glycoprotein</keyword>
<protein>
    <recommendedName>
        <fullName evidence="6 16">Alpha-1,3/1,6-mannosyltransferase ALG2</fullName>
        <ecNumber evidence="5 16">2.4.1.132</ecNumber>
        <ecNumber evidence="4 16">2.4.1.257</ecNumber>
    </recommendedName>
    <alternativeName>
        <fullName evidence="16">GDP-Man:Man(1)GlcNAc(2)-PP-Dol alpha-1,3-mannosyltransferase</fullName>
    </alternativeName>
</protein>
<dbReference type="FunFam" id="3.40.50.2000:FF:000222">
    <property type="entry name" value="Alpha-1,3-mannosyltransferase ALG2"/>
    <property type="match status" value="1"/>
</dbReference>
<dbReference type="GeneID" id="8294372"/>
<dbReference type="InterPro" id="IPR027054">
    <property type="entry name" value="ALG2"/>
</dbReference>
<reference evidence="19 20" key="1">
    <citation type="journal article" date="2009" name="Genome Res.">
        <title>Comparative genomics of protoploid Saccharomycetaceae.</title>
        <authorList>
            <consortium name="The Genolevures Consortium"/>
            <person name="Souciet J.-L."/>
            <person name="Dujon B."/>
            <person name="Gaillardin C."/>
            <person name="Johnston M."/>
            <person name="Baret P.V."/>
            <person name="Cliften P."/>
            <person name="Sherman D.J."/>
            <person name="Weissenbach J."/>
            <person name="Westhof E."/>
            <person name="Wincker P."/>
            <person name="Jubin C."/>
            <person name="Poulain J."/>
            <person name="Barbe V."/>
            <person name="Segurens B."/>
            <person name="Artiguenave F."/>
            <person name="Anthouard V."/>
            <person name="Vacherie B."/>
            <person name="Val M.-E."/>
            <person name="Fulton R.S."/>
            <person name="Minx P."/>
            <person name="Wilson R."/>
            <person name="Durrens P."/>
            <person name="Jean G."/>
            <person name="Marck C."/>
            <person name="Martin T."/>
            <person name="Nikolski M."/>
            <person name="Rolland T."/>
            <person name="Seret M.-L."/>
            <person name="Casaregola S."/>
            <person name="Despons L."/>
            <person name="Fairhead C."/>
            <person name="Fischer G."/>
            <person name="Lafontaine I."/>
            <person name="Leh V."/>
            <person name="Lemaire M."/>
            <person name="de Montigny J."/>
            <person name="Neuveglise C."/>
            <person name="Thierry A."/>
            <person name="Blanc-Lenfle I."/>
            <person name="Bleykasten C."/>
            <person name="Diffels J."/>
            <person name="Fritsch E."/>
            <person name="Frangeul L."/>
            <person name="Goeffon A."/>
            <person name="Jauniaux N."/>
            <person name="Kachouri-Lafond R."/>
            <person name="Payen C."/>
            <person name="Potier S."/>
            <person name="Pribylova L."/>
            <person name="Ozanne C."/>
            <person name="Richard G.-F."/>
            <person name="Sacerdot C."/>
            <person name="Straub M.-L."/>
            <person name="Talla E."/>
        </authorList>
    </citation>
    <scope>NUCLEOTIDE SEQUENCE [LARGE SCALE GENOMIC DNA]</scope>
    <source>
        <strain evidence="20">ATCC 56472 / CBS 6340 / NRRL Y-8284</strain>
    </source>
</reference>
<dbReference type="OMA" id="AMYMKCP"/>
<evidence type="ECO:0000256" key="2">
    <source>
        <dbReference type="ARBA" id="ARBA00004477"/>
    </source>
</evidence>
<dbReference type="GO" id="GO:0005789">
    <property type="term" value="C:endoplasmic reticulum membrane"/>
    <property type="evidence" value="ECO:0007669"/>
    <property type="project" value="UniProtKB-SubCell"/>
</dbReference>
<dbReference type="Proteomes" id="UP000002036">
    <property type="component" value="Chromosome H"/>
</dbReference>
<evidence type="ECO:0000256" key="12">
    <source>
        <dbReference type="ARBA" id="ARBA00023136"/>
    </source>
</evidence>
<evidence type="ECO:0000256" key="8">
    <source>
        <dbReference type="ARBA" id="ARBA00022679"/>
    </source>
</evidence>
<keyword evidence="12 16" id="KW-0472">Membrane</keyword>
<keyword evidence="11 16" id="KW-1133">Transmembrane helix</keyword>
<dbReference type="Pfam" id="PF13439">
    <property type="entry name" value="Glyco_transf_4"/>
    <property type="match status" value="1"/>
</dbReference>
<keyword evidence="10 16" id="KW-0256">Endoplasmic reticulum</keyword>
<dbReference type="AlphaFoldDB" id="C5E2D6"/>
<keyword evidence="8 16" id="KW-0808">Transferase</keyword>
<comment type="similarity">
    <text evidence="16">Belongs to the glycosyltransferase group 1 family.</text>
</comment>
<name>C5E2D6_LACTC</name>
<dbReference type="InterPro" id="IPR028098">
    <property type="entry name" value="Glyco_trans_4-like_N"/>
</dbReference>
<comment type="pathway">
    <text evidence="3 16">Protein modification; protein glycosylation.</text>
</comment>
<evidence type="ECO:0000256" key="16">
    <source>
        <dbReference type="RuleBase" id="RU367136"/>
    </source>
</evidence>
<comment type="catalytic activity">
    <reaction evidence="14 16">
        <text>a beta-D-Man-(1-&gt;4)-beta-D-GlcNAc-(1-&gt;4)-alpha-D-GlcNAc-diphospho-di-trans,poly-cis-dolichol + GDP-alpha-D-mannose = an alpha-D-Man-(1-&gt;3)-beta-D-Man-(1-&gt;4)-beta-D-GlcNAc-(1-&gt;4)-alpha-D-GlcNAc-diphospho-di-trans,poly-cis-dolichol + GDP + H(+)</text>
        <dbReference type="Rhea" id="RHEA:29515"/>
        <dbReference type="Rhea" id="RHEA-COMP:19511"/>
        <dbReference type="Rhea" id="RHEA-COMP:19513"/>
        <dbReference type="ChEBI" id="CHEBI:15378"/>
        <dbReference type="ChEBI" id="CHEBI:57527"/>
        <dbReference type="ChEBI" id="CHEBI:58189"/>
        <dbReference type="ChEBI" id="CHEBI:58472"/>
        <dbReference type="ChEBI" id="CHEBI:132510"/>
        <dbReference type="EC" id="2.4.1.132"/>
    </reaction>
    <physiologicalReaction direction="left-to-right" evidence="14 16">
        <dbReference type="Rhea" id="RHEA:29516"/>
    </physiologicalReaction>
</comment>
<feature type="domain" description="Glycosyltransferase subfamily 4-like N-terminal" evidence="18">
    <location>
        <begin position="31"/>
        <end position="210"/>
    </location>
</feature>
<keyword evidence="9 16" id="KW-0812">Transmembrane</keyword>
<evidence type="ECO:0000256" key="1">
    <source>
        <dbReference type="ARBA" id="ARBA00003142"/>
    </source>
</evidence>